<reference evidence="1 2" key="1">
    <citation type="submission" date="2024-04" db="EMBL/GenBank/DDBJ databases">
        <title>Draft genome sequence of Pseudoxanthomonas putridarboris WD12.</title>
        <authorList>
            <person name="Oh J."/>
        </authorList>
    </citation>
    <scope>NUCLEOTIDE SEQUENCE [LARGE SCALE GENOMIC DNA]</scope>
    <source>
        <strain evidence="1 2">WD12</strain>
    </source>
</reference>
<dbReference type="NCBIfam" id="TIGR02610">
    <property type="entry name" value="PHA_gran_rgn"/>
    <property type="match status" value="1"/>
</dbReference>
<dbReference type="Proteomes" id="UP001459204">
    <property type="component" value="Unassembled WGS sequence"/>
</dbReference>
<evidence type="ECO:0000313" key="2">
    <source>
        <dbReference type="Proteomes" id="UP001459204"/>
    </source>
</evidence>
<sequence>MASIDILHDHSKTPKQARKAIEEVAKKLSERFDMDYGWDGDTLNFSRSGVDGHIALLPQQLHVTADLGFLLSAMKGPIESEIRRVLSEKFG</sequence>
<dbReference type="InterPro" id="IPR013433">
    <property type="entry name" value="PHA_gran_rgn"/>
</dbReference>
<proteinExistence type="predicted"/>
<comment type="caution">
    <text evidence="1">The sequence shown here is derived from an EMBL/GenBank/DDBJ whole genome shotgun (WGS) entry which is preliminary data.</text>
</comment>
<evidence type="ECO:0000313" key="1">
    <source>
        <dbReference type="EMBL" id="MEL1264289.1"/>
    </source>
</evidence>
<name>A0ABU9J077_9GAMM</name>
<dbReference type="EMBL" id="JBBWWT010000003">
    <property type="protein sequence ID" value="MEL1264289.1"/>
    <property type="molecule type" value="Genomic_DNA"/>
</dbReference>
<organism evidence="1 2">
    <name type="scientific">Pseudoxanthomonas putridarboris</name>
    <dbReference type="NCBI Taxonomy" id="752605"/>
    <lineage>
        <taxon>Bacteria</taxon>
        <taxon>Pseudomonadati</taxon>
        <taxon>Pseudomonadota</taxon>
        <taxon>Gammaproteobacteria</taxon>
        <taxon>Lysobacterales</taxon>
        <taxon>Lysobacteraceae</taxon>
        <taxon>Pseudoxanthomonas</taxon>
    </lineage>
</organism>
<protein>
    <submittedName>
        <fullName evidence="1">Polyhydroxyalkanoic acid system family protein</fullName>
    </submittedName>
</protein>
<dbReference type="Pfam" id="PF09650">
    <property type="entry name" value="PHA_gran_rgn"/>
    <property type="match status" value="1"/>
</dbReference>
<accession>A0ABU9J077</accession>
<gene>
    <name evidence="1" type="ORF">AAD027_07885</name>
</gene>
<keyword evidence="2" id="KW-1185">Reference proteome</keyword>
<dbReference type="RefSeq" id="WP_341725481.1">
    <property type="nucleotide sequence ID" value="NZ_JBBWWT010000003.1"/>
</dbReference>